<comment type="caution">
    <text evidence="2">The sequence shown here is derived from an EMBL/GenBank/DDBJ whole genome shotgun (WGS) entry which is preliminary data.</text>
</comment>
<dbReference type="Pfam" id="PF21787">
    <property type="entry name" value="TNP-like_RNaseH_N"/>
    <property type="match status" value="1"/>
</dbReference>
<reference evidence="2 3" key="1">
    <citation type="submission" date="2019-07" db="EMBL/GenBank/DDBJ databases">
        <title>Draft genome assembly of a fouling barnacle, Amphibalanus amphitrite (Darwin, 1854): The first reference genome for Thecostraca.</title>
        <authorList>
            <person name="Kim W."/>
        </authorList>
    </citation>
    <scope>NUCLEOTIDE SEQUENCE [LARGE SCALE GENOMIC DNA]</scope>
    <source>
        <strain evidence="2">SNU_AA5</strain>
        <tissue evidence="2">Soma without cirri and trophi</tissue>
    </source>
</reference>
<organism evidence="2 3">
    <name type="scientific">Amphibalanus amphitrite</name>
    <name type="common">Striped barnacle</name>
    <name type="synonym">Balanus amphitrite</name>
    <dbReference type="NCBI Taxonomy" id="1232801"/>
    <lineage>
        <taxon>Eukaryota</taxon>
        <taxon>Metazoa</taxon>
        <taxon>Ecdysozoa</taxon>
        <taxon>Arthropoda</taxon>
        <taxon>Crustacea</taxon>
        <taxon>Multicrustacea</taxon>
        <taxon>Cirripedia</taxon>
        <taxon>Thoracica</taxon>
        <taxon>Thoracicalcarea</taxon>
        <taxon>Balanomorpha</taxon>
        <taxon>Balanoidea</taxon>
        <taxon>Balanidae</taxon>
        <taxon>Amphibalaninae</taxon>
        <taxon>Amphibalanus</taxon>
    </lineage>
</organism>
<sequence length="96" mass="10843">MGRPRRNTGFRTSPGILDMALQIMGSSADTMTSLERLLVMSFDESTIDPHVTYDSTNDAVYGPNDKIQVVMVRSLCSHWKQPVFFDSNNDVPRTFQ</sequence>
<evidence type="ECO:0000259" key="1">
    <source>
        <dbReference type="Pfam" id="PF21787"/>
    </source>
</evidence>
<dbReference type="EMBL" id="VIIS01001473">
    <property type="protein sequence ID" value="KAF0297738.1"/>
    <property type="molecule type" value="Genomic_DNA"/>
</dbReference>
<dbReference type="Proteomes" id="UP000440578">
    <property type="component" value="Unassembled WGS sequence"/>
</dbReference>
<feature type="domain" description="Transposable element P transposase-like RNase H" evidence="1">
    <location>
        <begin position="13"/>
        <end position="84"/>
    </location>
</feature>
<dbReference type="AlphaFoldDB" id="A0A6A4W6T2"/>
<dbReference type="InterPro" id="IPR048365">
    <property type="entry name" value="TNP-like_RNaseH_N"/>
</dbReference>
<evidence type="ECO:0000313" key="3">
    <source>
        <dbReference type="Proteomes" id="UP000440578"/>
    </source>
</evidence>
<accession>A0A6A4W6T2</accession>
<name>A0A6A4W6T2_AMPAM</name>
<gene>
    <name evidence="2" type="primary">T_154</name>
    <name evidence="2" type="ORF">FJT64_004829</name>
</gene>
<keyword evidence="3" id="KW-1185">Reference proteome</keyword>
<evidence type="ECO:0000313" key="2">
    <source>
        <dbReference type="EMBL" id="KAF0297738.1"/>
    </source>
</evidence>
<protein>
    <submittedName>
        <fullName evidence="2">Transposable element P transposase</fullName>
    </submittedName>
</protein>
<proteinExistence type="predicted"/>